<feature type="domain" description="ABC transporter" evidence="9">
    <location>
        <begin position="93"/>
        <end position="334"/>
    </location>
</feature>
<dbReference type="Gene3D" id="3.40.50.300">
    <property type="entry name" value="P-loop containing nucleotide triphosphate hydrolases"/>
    <property type="match status" value="2"/>
</dbReference>
<sequence length="627" mass="71224">MPSEAKKKAQQKKKDAAKARQTVTKTIPTAKKAEVKKPTAASGEDVQNGLNGTEDGPLAEELICKKLEEDMKLNAEARSCTGSLALHPRSRDIKFANFSITFHGCELVQDTMLELNCGRRYGLIGLNGSGKSTLLAVLGNREVPIPDHIDIFYLTREMPASEKTALQCVMEVDEERMRLEKLVEELVACEDDESQEQLMDVYERLDDMNADTAEARAAYILHGLGFTPAMQNKKTKDFSGGWRMRIALARALYVKPHLLLLDEPTNHLDLDACVWLEEELKTYKRILVIISHSQDFMNGVCTNIIHLNKKRLKYYTGNYDMFVKTRSELLENQMKQYNWEQDQIAHMKNYIARFGHGSAKLARQAQSKEKTLAKMVAGGLTEKVINDKLVSFNFPSCGTIPPPVIMVQNVSFRYNDNSPWIYKNLEFGIDLDSRVALVGPNGAGKSTLLKLLYGELIPSEGMIRKNSHLRFARYHQHLHELLDLDISPLDYMLKSFPDVKEREEMRKIIGRYGLTGRQQICPIRQLSDGQRCRVVFAYLAWQAPHLLLLDEPTNHLDMETIDALADAINDFEGGLVLVSHDFRLISQVAKEIWICEHGTITKWQGNILDYKEHLREKITSNCKKVAL</sequence>
<protein>
    <recommendedName>
        <fullName evidence="7">ATP-binding cassette sub-family F member 2</fullName>
    </recommendedName>
</protein>
<dbReference type="AlphaFoldDB" id="A0AAN9TAP6"/>
<dbReference type="SMART" id="SM00382">
    <property type="entry name" value="AAA"/>
    <property type="match status" value="2"/>
</dbReference>
<feature type="region of interest" description="Disordered" evidence="8">
    <location>
        <begin position="1"/>
        <end position="54"/>
    </location>
</feature>
<dbReference type="InterPro" id="IPR003439">
    <property type="entry name" value="ABC_transporter-like_ATP-bd"/>
</dbReference>
<dbReference type="Pfam" id="PF00005">
    <property type="entry name" value="ABC_tran"/>
    <property type="match status" value="2"/>
</dbReference>
<comment type="caution">
    <text evidence="10">The sequence shown here is derived from an EMBL/GenBank/DDBJ whole genome shotgun (WGS) entry which is preliminary data.</text>
</comment>
<evidence type="ECO:0000256" key="8">
    <source>
        <dbReference type="SAM" id="MobiDB-lite"/>
    </source>
</evidence>
<dbReference type="InterPro" id="IPR003593">
    <property type="entry name" value="AAA+_ATPase"/>
</dbReference>
<evidence type="ECO:0000256" key="4">
    <source>
        <dbReference type="ARBA" id="ARBA00022741"/>
    </source>
</evidence>
<evidence type="ECO:0000256" key="1">
    <source>
        <dbReference type="ARBA" id="ARBA00011054"/>
    </source>
</evidence>
<keyword evidence="3" id="KW-0677">Repeat</keyword>
<accession>A0AAN9TAP6</accession>
<evidence type="ECO:0000313" key="10">
    <source>
        <dbReference type="EMBL" id="KAK7579606.1"/>
    </source>
</evidence>
<dbReference type="InterPro" id="IPR032781">
    <property type="entry name" value="ABC_tran_Xtn"/>
</dbReference>
<keyword evidence="2" id="KW-0597">Phosphoprotein</keyword>
<evidence type="ECO:0000256" key="3">
    <source>
        <dbReference type="ARBA" id="ARBA00022737"/>
    </source>
</evidence>
<dbReference type="FunFam" id="3.40.50.300:FF:000104">
    <property type="entry name" value="ATP-binding cassette sub-family F member 3"/>
    <property type="match status" value="1"/>
</dbReference>
<dbReference type="InterPro" id="IPR017871">
    <property type="entry name" value="ABC_transporter-like_CS"/>
</dbReference>
<keyword evidence="6" id="KW-0007">Acetylation</keyword>
<feature type="compositionally biased region" description="Basic and acidic residues" evidence="8">
    <location>
        <begin position="1"/>
        <end position="18"/>
    </location>
</feature>
<evidence type="ECO:0000256" key="2">
    <source>
        <dbReference type="ARBA" id="ARBA00022553"/>
    </source>
</evidence>
<evidence type="ECO:0000313" key="11">
    <source>
        <dbReference type="Proteomes" id="UP001367676"/>
    </source>
</evidence>
<dbReference type="InterPro" id="IPR027417">
    <property type="entry name" value="P-loop_NTPase"/>
</dbReference>
<dbReference type="PANTHER" id="PTHR19211">
    <property type="entry name" value="ATP-BINDING TRANSPORT PROTEIN-RELATED"/>
    <property type="match status" value="1"/>
</dbReference>
<dbReference type="InterPro" id="IPR050611">
    <property type="entry name" value="ABCF"/>
</dbReference>
<gene>
    <name evidence="10" type="ORF">V9T40_000235</name>
</gene>
<dbReference type="SUPFAM" id="SSF52540">
    <property type="entry name" value="P-loop containing nucleoside triphosphate hydrolases"/>
    <property type="match status" value="2"/>
</dbReference>
<dbReference type="GO" id="GO:0005524">
    <property type="term" value="F:ATP binding"/>
    <property type="evidence" value="ECO:0007669"/>
    <property type="project" value="UniProtKB-KW"/>
</dbReference>
<keyword evidence="4" id="KW-0547">Nucleotide-binding</keyword>
<keyword evidence="5" id="KW-0067">ATP-binding</keyword>
<organism evidence="10 11">
    <name type="scientific">Parthenolecanium corni</name>
    <dbReference type="NCBI Taxonomy" id="536013"/>
    <lineage>
        <taxon>Eukaryota</taxon>
        <taxon>Metazoa</taxon>
        <taxon>Ecdysozoa</taxon>
        <taxon>Arthropoda</taxon>
        <taxon>Hexapoda</taxon>
        <taxon>Insecta</taxon>
        <taxon>Pterygota</taxon>
        <taxon>Neoptera</taxon>
        <taxon>Paraneoptera</taxon>
        <taxon>Hemiptera</taxon>
        <taxon>Sternorrhyncha</taxon>
        <taxon>Coccoidea</taxon>
        <taxon>Coccidae</taxon>
        <taxon>Parthenolecanium</taxon>
    </lineage>
</organism>
<name>A0AAN9TAP6_9HEMI</name>
<proteinExistence type="inferred from homology"/>
<dbReference type="EMBL" id="JBBCAQ010000034">
    <property type="protein sequence ID" value="KAK7579606.1"/>
    <property type="molecule type" value="Genomic_DNA"/>
</dbReference>
<dbReference type="GO" id="GO:0016887">
    <property type="term" value="F:ATP hydrolysis activity"/>
    <property type="evidence" value="ECO:0007669"/>
    <property type="project" value="InterPro"/>
</dbReference>
<dbReference type="FunFam" id="3.40.50.300:FF:000467">
    <property type="entry name" value="ATP-binding cassette sub-family F member 2"/>
    <property type="match status" value="1"/>
</dbReference>
<reference evidence="10 11" key="1">
    <citation type="submission" date="2024-03" db="EMBL/GenBank/DDBJ databases">
        <title>Adaptation during the transition from Ophiocordyceps entomopathogen to insect associate is accompanied by gene loss and intensified selection.</title>
        <authorList>
            <person name="Ward C.M."/>
            <person name="Onetto C.A."/>
            <person name="Borneman A.R."/>
        </authorList>
    </citation>
    <scope>NUCLEOTIDE SEQUENCE [LARGE SCALE GENOMIC DNA]</scope>
    <source>
        <strain evidence="10">AWRI1</strain>
        <tissue evidence="10">Single Adult Female</tissue>
    </source>
</reference>
<dbReference type="Pfam" id="PF12848">
    <property type="entry name" value="ABC_tran_Xtn"/>
    <property type="match status" value="1"/>
</dbReference>
<dbReference type="PROSITE" id="PS50893">
    <property type="entry name" value="ABC_TRANSPORTER_2"/>
    <property type="match status" value="2"/>
</dbReference>
<dbReference type="PROSITE" id="PS00211">
    <property type="entry name" value="ABC_TRANSPORTER_1"/>
    <property type="match status" value="1"/>
</dbReference>
<evidence type="ECO:0000256" key="7">
    <source>
        <dbReference type="ARBA" id="ARBA00073918"/>
    </source>
</evidence>
<evidence type="ECO:0000259" key="9">
    <source>
        <dbReference type="PROSITE" id="PS50893"/>
    </source>
</evidence>
<dbReference type="Proteomes" id="UP001367676">
    <property type="component" value="Unassembled WGS sequence"/>
</dbReference>
<keyword evidence="11" id="KW-1185">Reference proteome</keyword>
<comment type="similarity">
    <text evidence="1">Belongs to the ABC transporter superfamily. ABCF family. EF3 subfamily.</text>
</comment>
<dbReference type="CDD" id="cd03221">
    <property type="entry name" value="ABCF_EF-3"/>
    <property type="match status" value="2"/>
</dbReference>
<feature type="domain" description="ABC transporter" evidence="9">
    <location>
        <begin position="405"/>
        <end position="622"/>
    </location>
</feature>
<dbReference type="PANTHER" id="PTHR19211:SF15">
    <property type="entry name" value="ATP-BINDING CASSETTE SUB-FAMILY F MEMBER 2"/>
    <property type="match status" value="1"/>
</dbReference>
<evidence type="ECO:0000256" key="6">
    <source>
        <dbReference type="ARBA" id="ARBA00022990"/>
    </source>
</evidence>
<evidence type="ECO:0000256" key="5">
    <source>
        <dbReference type="ARBA" id="ARBA00022840"/>
    </source>
</evidence>